<dbReference type="STRING" id="321146.A0A139H9I6"/>
<dbReference type="EMBL" id="LFZN01000099">
    <property type="protein sequence ID" value="KXS99100.1"/>
    <property type="molecule type" value="Genomic_DNA"/>
</dbReference>
<feature type="compositionally biased region" description="Basic and acidic residues" evidence="1">
    <location>
        <begin position="287"/>
        <end position="307"/>
    </location>
</feature>
<comment type="caution">
    <text evidence="2">The sequence shown here is derived from an EMBL/GenBank/DDBJ whole genome shotgun (WGS) entry which is preliminary data.</text>
</comment>
<feature type="region of interest" description="Disordered" evidence="1">
    <location>
        <begin position="56"/>
        <end position="82"/>
    </location>
</feature>
<proteinExistence type="predicted"/>
<feature type="compositionally biased region" description="Basic and acidic residues" evidence="1">
    <location>
        <begin position="66"/>
        <end position="82"/>
    </location>
</feature>
<evidence type="ECO:0000313" key="3">
    <source>
        <dbReference type="Proteomes" id="UP000070133"/>
    </source>
</evidence>
<name>A0A139H9I6_9PEZI</name>
<reference evidence="2 3" key="1">
    <citation type="submission" date="2015-07" db="EMBL/GenBank/DDBJ databases">
        <title>Comparative genomics of the Sigatoka disease complex on banana suggests a link between parallel evolutionary changes in Pseudocercospora fijiensis and Pseudocercospora eumusae and increased virulence on the banana host.</title>
        <authorList>
            <person name="Chang T.-C."/>
            <person name="Salvucci A."/>
            <person name="Crous P.W."/>
            <person name="Stergiopoulos I."/>
        </authorList>
    </citation>
    <scope>NUCLEOTIDE SEQUENCE [LARGE SCALE GENOMIC DNA]</scope>
    <source>
        <strain evidence="2 3">CBS 114824</strain>
    </source>
</reference>
<dbReference type="Proteomes" id="UP000070133">
    <property type="component" value="Unassembled WGS sequence"/>
</dbReference>
<protein>
    <recommendedName>
        <fullName evidence="4">Tesmin/TSO1-like CXC domain-containing protein</fullName>
    </recommendedName>
</protein>
<dbReference type="AlphaFoldDB" id="A0A139H9I6"/>
<evidence type="ECO:0008006" key="4">
    <source>
        <dbReference type="Google" id="ProtNLM"/>
    </source>
</evidence>
<evidence type="ECO:0000256" key="1">
    <source>
        <dbReference type="SAM" id="MobiDB-lite"/>
    </source>
</evidence>
<organism evidence="2 3">
    <name type="scientific">Pseudocercospora eumusae</name>
    <dbReference type="NCBI Taxonomy" id="321146"/>
    <lineage>
        <taxon>Eukaryota</taxon>
        <taxon>Fungi</taxon>
        <taxon>Dikarya</taxon>
        <taxon>Ascomycota</taxon>
        <taxon>Pezizomycotina</taxon>
        <taxon>Dothideomycetes</taxon>
        <taxon>Dothideomycetidae</taxon>
        <taxon>Mycosphaerellales</taxon>
        <taxon>Mycosphaerellaceae</taxon>
        <taxon>Pseudocercospora</taxon>
    </lineage>
</organism>
<feature type="region of interest" description="Disordered" evidence="1">
    <location>
        <begin position="287"/>
        <end position="362"/>
    </location>
</feature>
<sequence length="426" mass="47292">MKGQEALRGNTDPPHCNALFCRLCSTSSNWRQDMSKRTLSISDIDAILAMGQGQPLPKKAKVPKMKNADRPVTEADRRDLQPEPPEKCKCKTGCKASRSCACVKAGIGCGASCMCQSCGPNGEQTCHNKMTEIARALGAQGLQATPCFATYVHKSRTQVDLKKLGDAMAKSIDDIGEDDWIQKWQAKKETLSADQLPEHMNELFRYGLFIPKNSCIAHYFSLCRAYGNSMGTWQEDDCTWHCPVCKECHDWREWHCSNCKKCTYGVSIPCGDCGGVTGAYHEFPEDHSHDFASRSDDNSSERGHDGDSASYDPYDIHGDQDEQPSELEPRSASGPSVLNHGAGHHEHHNNGHARAEESARRPPIPIVSRIARQLFEAVVETDFSRGTVTFKAPMMTISLSPEARSDLCRDIARTITERVDQYFSRT</sequence>
<keyword evidence="3" id="KW-1185">Reference proteome</keyword>
<gene>
    <name evidence="2" type="ORF">AC578_3497</name>
</gene>
<dbReference type="OrthoDB" id="10012048at2759"/>
<evidence type="ECO:0000313" key="2">
    <source>
        <dbReference type="EMBL" id="KXS99100.1"/>
    </source>
</evidence>
<accession>A0A139H9I6</accession>